<accession>A0A0P0GNJ9</accession>
<reference evidence="1 2" key="1">
    <citation type="journal article" date="2015" name="Science">
        <title>Genetic determinants of in vivo fitness and diet responsiveness in multiple human gut Bacteroides.</title>
        <authorList>
            <person name="Wu M."/>
            <person name="McNulty N.P."/>
            <person name="Rodionov D.A."/>
            <person name="Khoroshkin M.S."/>
            <person name="Griffin N.W."/>
            <person name="Cheng J."/>
            <person name="Latreille P."/>
            <person name="Kerstetter R.A."/>
            <person name="Terrapon N."/>
            <person name="Henrissat B."/>
            <person name="Osterman A.L."/>
            <person name="Gordon J.I."/>
        </authorList>
    </citation>
    <scope>NUCLEOTIDE SEQUENCE [LARGE SCALE GENOMIC DNA]</scope>
    <source>
        <strain evidence="1 2">WH2</strain>
    </source>
</reference>
<organism evidence="1 2">
    <name type="scientific">Bacteroides cellulosilyticus</name>
    <dbReference type="NCBI Taxonomy" id="246787"/>
    <lineage>
        <taxon>Bacteria</taxon>
        <taxon>Pseudomonadati</taxon>
        <taxon>Bacteroidota</taxon>
        <taxon>Bacteroidia</taxon>
        <taxon>Bacteroidales</taxon>
        <taxon>Bacteroidaceae</taxon>
        <taxon>Bacteroides</taxon>
    </lineage>
</organism>
<dbReference type="Proteomes" id="UP000061809">
    <property type="component" value="Chromosome"/>
</dbReference>
<dbReference type="RefSeq" id="WP_029428640.1">
    <property type="nucleotide sequence ID" value="NZ_CAXSKE010000012.1"/>
</dbReference>
<gene>
    <name evidence="1" type="ORF">BcellWH2_04462</name>
</gene>
<name>A0A0P0GNJ9_9BACE</name>
<protein>
    <submittedName>
        <fullName evidence="1">Uncharacterized protein</fullName>
    </submittedName>
</protein>
<evidence type="ECO:0000313" key="2">
    <source>
        <dbReference type="Proteomes" id="UP000061809"/>
    </source>
</evidence>
<dbReference type="KEGG" id="bcel:BcellWH2_04462"/>
<sequence>MKIIFLLLSGLFFFQINVLSQNGLFDERDKLYYREIISLYPKFLVSHLPENIDNKVSGAQSLLFPRGKYLNYIHLTLPCGNSKREILKKEMASQAKRIYYLGDSCLTLPYDYENFEIIKSDSIRNLPFVDTLPIPNFSSWEGGVPPDFYKKAVIYLLAAEKGRFLPDDCLSRNGVGLPNEWVHGYTKGLVLYKYYVIYWLEVW</sequence>
<dbReference type="EMBL" id="CP012801">
    <property type="protein sequence ID" value="ALJ61679.1"/>
    <property type="molecule type" value="Genomic_DNA"/>
</dbReference>
<dbReference type="AlphaFoldDB" id="A0A0P0GNJ9"/>
<proteinExistence type="predicted"/>
<dbReference type="PATRIC" id="fig|246787.4.peg.4611"/>
<evidence type="ECO:0000313" key="1">
    <source>
        <dbReference type="EMBL" id="ALJ61679.1"/>
    </source>
</evidence>